<dbReference type="KEGG" id="char:122131226"/>
<evidence type="ECO:0000313" key="3">
    <source>
        <dbReference type="RefSeq" id="XP_042562050.1"/>
    </source>
</evidence>
<evidence type="ECO:0000313" key="2">
    <source>
        <dbReference type="Proteomes" id="UP000515152"/>
    </source>
</evidence>
<dbReference type="Pfam" id="PF00856">
    <property type="entry name" value="SET"/>
    <property type="match status" value="1"/>
</dbReference>
<dbReference type="InterPro" id="IPR051760">
    <property type="entry name" value="KMT5A"/>
</dbReference>
<protein>
    <submittedName>
        <fullName evidence="3">Histone-lysine N-methyltransferase set-1-like</fullName>
    </submittedName>
</protein>
<proteinExistence type="predicted"/>
<dbReference type="GO" id="GO:0005700">
    <property type="term" value="C:polytene chromosome"/>
    <property type="evidence" value="ECO:0007669"/>
    <property type="project" value="TreeGrafter"/>
</dbReference>
<dbReference type="SMART" id="SM00317">
    <property type="entry name" value="SET"/>
    <property type="match status" value="1"/>
</dbReference>
<sequence length="158" mass="18801">MRRSKRHHRDPVQEAIHYISLSADRPELTARYINSLKGRGVFSHSFFEKGDFLVEYRGEIISFEECQRRRRIYHDALQVYFFEYKVNGNKHCIDAAKDDLSLGRLVNDDHINPNSQMKRITVKGKPHLCLFAIRQIQPGEEITYNYGDMDWPWRTKWA</sequence>
<dbReference type="AlphaFoldDB" id="A0A8M1KHN6"/>
<reference evidence="3" key="1">
    <citation type="submission" date="2025-08" db="UniProtKB">
        <authorList>
            <consortium name="RefSeq"/>
        </authorList>
    </citation>
    <scope>IDENTIFICATION</scope>
</reference>
<keyword evidence="2" id="KW-1185">Reference proteome</keyword>
<dbReference type="GO" id="GO:0005634">
    <property type="term" value="C:nucleus"/>
    <property type="evidence" value="ECO:0007669"/>
    <property type="project" value="TreeGrafter"/>
</dbReference>
<organism evidence="2 3">
    <name type="scientific">Clupea harengus</name>
    <name type="common">Atlantic herring</name>
    <dbReference type="NCBI Taxonomy" id="7950"/>
    <lineage>
        <taxon>Eukaryota</taxon>
        <taxon>Metazoa</taxon>
        <taxon>Chordata</taxon>
        <taxon>Craniata</taxon>
        <taxon>Vertebrata</taxon>
        <taxon>Euteleostomi</taxon>
        <taxon>Actinopterygii</taxon>
        <taxon>Neopterygii</taxon>
        <taxon>Teleostei</taxon>
        <taxon>Clupei</taxon>
        <taxon>Clupeiformes</taxon>
        <taxon>Clupeoidei</taxon>
        <taxon>Clupeidae</taxon>
        <taxon>Clupea</taxon>
    </lineage>
</organism>
<dbReference type="GeneID" id="122131226"/>
<evidence type="ECO:0000259" key="1">
    <source>
        <dbReference type="PROSITE" id="PS50280"/>
    </source>
</evidence>
<dbReference type="GO" id="GO:0043516">
    <property type="term" value="P:regulation of DNA damage response, signal transduction by p53 class mediator"/>
    <property type="evidence" value="ECO:0007669"/>
    <property type="project" value="TreeGrafter"/>
</dbReference>
<dbReference type="PANTHER" id="PTHR46167">
    <property type="entry name" value="N-LYSINE METHYLTRANSFERASE KMT5A"/>
    <property type="match status" value="1"/>
</dbReference>
<dbReference type="PROSITE" id="PS50280">
    <property type="entry name" value="SET"/>
    <property type="match status" value="1"/>
</dbReference>
<dbReference type="GO" id="GO:0042799">
    <property type="term" value="F:histone H4K20 methyltransferase activity"/>
    <property type="evidence" value="ECO:0007669"/>
    <property type="project" value="TreeGrafter"/>
</dbReference>
<dbReference type="GO" id="GO:0006357">
    <property type="term" value="P:regulation of transcription by RNA polymerase II"/>
    <property type="evidence" value="ECO:0007669"/>
    <property type="project" value="TreeGrafter"/>
</dbReference>
<gene>
    <name evidence="3" type="primary">LOC122131226</name>
</gene>
<name>A0A8M1KHN6_CLUHA</name>
<dbReference type="Proteomes" id="UP000515152">
    <property type="component" value="Unplaced"/>
</dbReference>
<accession>A0A8M1KHN6</accession>
<dbReference type="PANTHER" id="PTHR46167:SF1">
    <property type="entry name" value="N-LYSINE METHYLTRANSFERASE KMT5A"/>
    <property type="match status" value="1"/>
</dbReference>
<dbReference type="InterPro" id="IPR001214">
    <property type="entry name" value="SET_dom"/>
</dbReference>
<feature type="domain" description="SET" evidence="1">
    <location>
        <begin position="26"/>
        <end position="147"/>
    </location>
</feature>
<dbReference type="OrthoDB" id="5376140at2759"/>
<dbReference type="RefSeq" id="XP_042562050.1">
    <property type="nucleotide sequence ID" value="XM_042706116.1"/>
</dbReference>